<keyword evidence="2" id="KW-0808">Transferase</keyword>
<keyword evidence="6" id="KW-1185">Reference proteome</keyword>
<proteinExistence type="predicted"/>
<dbReference type="Pfam" id="PF19576">
    <property type="entry name" value="Acyltransf_2"/>
    <property type="match status" value="1"/>
</dbReference>
<evidence type="ECO:0000256" key="1">
    <source>
        <dbReference type="ARBA" id="ARBA00005189"/>
    </source>
</evidence>
<comment type="pathway">
    <text evidence="1">Lipid metabolism.</text>
</comment>
<evidence type="ECO:0000259" key="4">
    <source>
        <dbReference type="Pfam" id="PF19576"/>
    </source>
</evidence>
<evidence type="ECO:0000313" key="6">
    <source>
        <dbReference type="Proteomes" id="UP000199437"/>
    </source>
</evidence>
<dbReference type="RefSeq" id="WP_090258409.1">
    <property type="nucleotide sequence ID" value="NZ_FOIR01000002.1"/>
</dbReference>
<keyword evidence="3" id="KW-0012">Acyltransferase</keyword>
<dbReference type="InterPro" id="IPR045746">
    <property type="entry name" value="ACT14924-like_Acyltransf_dom"/>
</dbReference>
<dbReference type="STRING" id="1267423.SAMN05216290_1965"/>
<name>A0A1I0Q3E2_9BACT</name>
<dbReference type="PANTHER" id="PTHR10434">
    <property type="entry name" value="1-ACYL-SN-GLYCEROL-3-PHOSPHATE ACYLTRANSFERASE"/>
    <property type="match status" value="1"/>
</dbReference>
<dbReference type="PANTHER" id="PTHR10434:SF11">
    <property type="entry name" value="1-ACYL-SN-GLYCEROL-3-PHOSPHATE ACYLTRANSFERASE"/>
    <property type="match status" value="1"/>
</dbReference>
<gene>
    <name evidence="5" type="ORF">SAMN05216290_1965</name>
</gene>
<evidence type="ECO:0000256" key="3">
    <source>
        <dbReference type="ARBA" id="ARBA00023315"/>
    </source>
</evidence>
<protein>
    <recommendedName>
        <fullName evidence="4">Putative acyltransferase ACT14924-like acyltransferase domain-containing protein</fullName>
    </recommendedName>
</protein>
<dbReference type="GeneID" id="99986682"/>
<dbReference type="SUPFAM" id="SSF69593">
    <property type="entry name" value="Glycerol-3-phosphate (1)-acyltransferase"/>
    <property type="match status" value="1"/>
</dbReference>
<sequence>MEKFVDVRSLIADKNANALKWIPGFVIRYLERIIHQEEVNEFFRKQKGRSAYEFCDACMKEFGITLRMEGHENVITPPESCIFVSNHPLGGFDAVAVVSELSEIRPDIKFIVNDFLMTIENLRGHFVGVNKVGRSAKESLQKVDELFASDAATFIFPAGLVSRKIDGEVRDLEWKKTFVSKSKKYKKPVIPVYIEGRLTNRFYRLAKWRKFFRIKLNIEMLFLVDELFRQRGTEMKIRIGQPIDYTTFDRSKKENEWAQWVKAKVYEMA</sequence>
<dbReference type="GO" id="GO:0006654">
    <property type="term" value="P:phosphatidic acid biosynthetic process"/>
    <property type="evidence" value="ECO:0007669"/>
    <property type="project" value="TreeGrafter"/>
</dbReference>
<dbReference type="EMBL" id="FOIR01000002">
    <property type="protein sequence ID" value="SEW21301.1"/>
    <property type="molecule type" value="Genomic_DNA"/>
</dbReference>
<reference evidence="6" key="1">
    <citation type="submission" date="2016-10" db="EMBL/GenBank/DDBJ databases">
        <authorList>
            <person name="Varghese N."/>
            <person name="Submissions S."/>
        </authorList>
    </citation>
    <scope>NUCLEOTIDE SEQUENCE [LARGE SCALE GENOMIC DNA]</scope>
    <source>
        <strain evidence="6">CGMCC 1.12402</strain>
    </source>
</reference>
<dbReference type="OrthoDB" id="1113830at2"/>
<feature type="domain" description="Putative acyltransferase ACT14924-like acyltransferase" evidence="4">
    <location>
        <begin position="11"/>
        <end position="266"/>
    </location>
</feature>
<evidence type="ECO:0000313" key="5">
    <source>
        <dbReference type="EMBL" id="SEW21301.1"/>
    </source>
</evidence>
<organism evidence="5 6">
    <name type="scientific">Roseivirga pacifica</name>
    <dbReference type="NCBI Taxonomy" id="1267423"/>
    <lineage>
        <taxon>Bacteria</taxon>
        <taxon>Pseudomonadati</taxon>
        <taxon>Bacteroidota</taxon>
        <taxon>Cytophagia</taxon>
        <taxon>Cytophagales</taxon>
        <taxon>Roseivirgaceae</taxon>
        <taxon>Roseivirga</taxon>
    </lineage>
</organism>
<dbReference type="GO" id="GO:0003841">
    <property type="term" value="F:1-acylglycerol-3-phosphate O-acyltransferase activity"/>
    <property type="evidence" value="ECO:0007669"/>
    <property type="project" value="TreeGrafter"/>
</dbReference>
<evidence type="ECO:0000256" key="2">
    <source>
        <dbReference type="ARBA" id="ARBA00022679"/>
    </source>
</evidence>
<dbReference type="AlphaFoldDB" id="A0A1I0Q3E2"/>
<dbReference type="Proteomes" id="UP000199437">
    <property type="component" value="Unassembled WGS sequence"/>
</dbReference>
<accession>A0A1I0Q3E2</accession>